<feature type="domain" description="FAD-binding" evidence="6">
    <location>
        <begin position="7"/>
        <end position="354"/>
    </location>
</feature>
<keyword evidence="3" id="KW-0285">Flavoprotein</keyword>
<dbReference type="SUPFAM" id="SSF51905">
    <property type="entry name" value="FAD/NAD(P)-binding domain"/>
    <property type="match status" value="1"/>
</dbReference>
<dbReference type="Pfam" id="PF21274">
    <property type="entry name" value="Rng_hyd_C"/>
    <property type="match status" value="1"/>
</dbReference>
<accession>A0A2L0FBF1</accession>
<dbReference type="GO" id="GO:0016709">
    <property type="term" value="F:oxidoreductase activity, acting on paired donors, with incorporation or reduction of molecular oxygen, NAD(P)H as one donor, and incorporation of one atom of oxygen"/>
    <property type="evidence" value="ECO:0007669"/>
    <property type="project" value="UniProtKB-ARBA"/>
</dbReference>
<evidence type="ECO:0000256" key="2">
    <source>
        <dbReference type="ARBA" id="ARBA00007801"/>
    </source>
</evidence>
<dbReference type="EMBL" id="CP012673">
    <property type="protein sequence ID" value="AUX48853.1"/>
    <property type="molecule type" value="Genomic_DNA"/>
</dbReference>
<dbReference type="PROSITE" id="PS51257">
    <property type="entry name" value="PROKAR_LIPOPROTEIN"/>
    <property type="match status" value="1"/>
</dbReference>
<proteinExistence type="inferred from homology"/>
<feature type="region of interest" description="Disordered" evidence="5">
    <location>
        <begin position="387"/>
        <end position="413"/>
    </location>
</feature>
<evidence type="ECO:0000313" key="8">
    <source>
        <dbReference type="Proteomes" id="UP000238348"/>
    </source>
</evidence>
<evidence type="ECO:0000256" key="1">
    <source>
        <dbReference type="ARBA" id="ARBA00001974"/>
    </source>
</evidence>
<dbReference type="InterPro" id="IPR036188">
    <property type="entry name" value="FAD/NAD-bd_sf"/>
</dbReference>
<dbReference type="NCBIfam" id="NF004832">
    <property type="entry name" value="PRK06184.1"/>
    <property type="match status" value="1"/>
</dbReference>
<organism evidence="7 8">
    <name type="scientific">Sorangium cellulosum</name>
    <name type="common">Polyangium cellulosum</name>
    <dbReference type="NCBI Taxonomy" id="56"/>
    <lineage>
        <taxon>Bacteria</taxon>
        <taxon>Pseudomonadati</taxon>
        <taxon>Myxococcota</taxon>
        <taxon>Polyangia</taxon>
        <taxon>Polyangiales</taxon>
        <taxon>Polyangiaceae</taxon>
        <taxon>Sorangium</taxon>
    </lineage>
</organism>
<dbReference type="PANTHER" id="PTHR43004:SF19">
    <property type="entry name" value="BINDING MONOOXYGENASE, PUTATIVE (JCVI)-RELATED"/>
    <property type="match status" value="1"/>
</dbReference>
<dbReference type="Gene3D" id="3.40.30.120">
    <property type="match status" value="1"/>
</dbReference>
<dbReference type="PRINTS" id="PR00420">
    <property type="entry name" value="RNGMNOXGNASE"/>
</dbReference>
<dbReference type="Pfam" id="PF01494">
    <property type="entry name" value="FAD_binding_3"/>
    <property type="match status" value="1"/>
</dbReference>
<dbReference type="SUPFAM" id="SSF52833">
    <property type="entry name" value="Thioredoxin-like"/>
    <property type="match status" value="1"/>
</dbReference>
<dbReference type="InterPro" id="IPR036249">
    <property type="entry name" value="Thioredoxin-like_sf"/>
</dbReference>
<dbReference type="Gene3D" id="3.30.70.2450">
    <property type="match status" value="1"/>
</dbReference>
<dbReference type="Gene3D" id="3.50.50.60">
    <property type="entry name" value="FAD/NAD(P)-binding domain"/>
    <property type="match status" value="1"/>
</dbReference>
<reference evidence="7 8" key="1">
    <citation type="submission" date="2015-09" db="EMBL/GenBank/DDBJ databases">
        <title>Sorangium comparison.</title>
        <authorList>
            <person name="Zaburannyi N."/>
            <person name="Bunk B."/>
            <person name="Overmann J."/>
            <person name="Mueller R."/>
        </authorList>
    </citation>
    <scope>NUCLEOTIDE SEQUENCE [LARGE SCALE GENOMIC DNA]</scope>
    <source>
        <strain evidence="7 8">So ce26</strain>
    </source>
</reference>
<gene>
    <name evidence="7" type="ORF">SOCE26_103960</name>
</gene>
<evidence type="ECO:0000256" key="5">
    <source>
        <dbReference type="SAM" id="MobiDB-lite"/>
    </source>
</evidence>
<evidence type="ECO:0000259" key="6">
    <source>
        <dbReference type="Pfam" id="PF01494"/>
    </source>
</evidence>
<dbReference type="PANTHER" id="PTHR43004">
    <property type="entry name" value="TRK SYSTEM POTASSIUM UPTAKE PROTEIN"/>
    <property type="match status" value="1"/>
</dbReference>
<evidence type="ECO:0000313" key="7">
    <source>
        <dbReference type="EMBL" id="AUX48853.1"/>
    </source>
</evidence>
<sequence length="520" mass="55958">MNHRSAIQVLVVGAGPTGLTLACDLARRGVRYRIIDAAAEHFSGSRAKGLMPRTLEVFDDLGVVRAVLASGGPFPPFRGYRGETVLRDRNIYEMAGFPRLDPTPDVPYPEFWMVPQWRTGEILRDRLAGMGGRVELGAGLTHFTQDDEGVTATLTHPGGTEQVRADYMVGADGGRSFVRKSLGVGFLGETEESDRSIIADVRADGPDREHWHMWTNPAAPSNRVSLCPLPETEVFQFVAPVAADEVPDLSLGALQKIFDDRSGRTDVRLHDLSWATIYRVNVRMSDRFRVGRVFLAGDAAHVHSPAGGQGLNTGIQDAYNLGWKLAATLAGAPARLLDSYEDERLPIAASVLGFSTQLHRRGFKGQPAAAAPALDHDVHQLKLNYRGGPLSRDERATPGGVQAGDRAPDAHVQDANGAPARLFDILRGPHFTMLALGGESAATAARINERHGPLVRAYQVVRPGSSTGSDCLIDVDGTIHSGYGGHGATIVLVRPDGYLGLVTHSGTADRVSDYLRLVAP</sequence>
<dbReference type="InterPro" id="IPR002938">
    <property type="entry name" value="FAD-bd"/>
</dbReference>
<comment type="similarity">
    <text evidence="2">Belongs to the PheA/TfdB FAD monooxygenase family.</text>
</comment>
<protein>
    <recommendedName>
        <fullName evidence="6">FAD-binding domain-containing protein</fullName>
    </recommendedName>
</protein>
<dbReference type="InterPro" id="IPR050641">
    <property type="entry name" value="RIFMO-like"/>
</dbReference>
<comment type="cofactor">
    <cofactor evidence="1">
        <name>FAD</name>
        <dbReference type="ChEBI" id="CHEBI:57692"/>
    </cofactor>
</comment>
<evidence type="ECO:0000256" key="4">
    <source>
        <dbReference type="ARBA" id="ARBA00022827"/>
    </source>
</evidence>
<evidence type="ECO:0000256" key="3">
    <source>
        <dbReference type="ARBA" id="ARBA00022630"/>
    </source>
</evidence>
<keyword evidence="4" id="KW-0274">FAD</keyword>
<dbReference type="Proteomes" id="UP000238348">
    <property type="component" value="Chromosome"/>
</dbReference>
<name>A0A2L0FBF1_SORCE</name>
<dbReference type="GO" id="GO:0071949">
    <property type="term" value="F:FAD binding"/>
    <property type="evidence" value="ECO:0007669"/>
    <property type="project" value="InterPro"/>
</dbReference>
<dbReference type="OrthoDB" id="5482506at2"/>
<dbReference type="RefSeq" id="WP_104986645.1">
    <property type="nucleotide sequence ID" value="NZ_CP012673.1"/>
</dbReference>
<dbReference type="AlphaFoldDB" id="A0A2L0FBF1"/>